<organism evidence="1 2">
    <name type="scientific">Lysobacter antibioticus</name>
    <dbReference type="NCBI Taxonomy" id="84531"/>
    <lineage>
        <taxon>Bacteria</taxon>
        <taxon>Pseudomonadati</taxon>
        <taxon>Pseudomonadota</taxon>
        <taxon>Gammaproteobacteria</taxon>
        <taxon>Lysobacterales</taxon>
        <taxon>Lysobacteraceae</taxon>
        <taxon>Lysobacter</taxon>
    </lineage>
</organism>
<sequence>MLKDYPGHVERLQEVLNTVIEKPSPLTPPFEVAVWVLESRLEAFHREAVTEFEVAQANGNPELIAQADEKQRLMSKVCWKHVWLTDEALWDYFQQHQECILRRGQSQ</sequence>
<evidence type="ECO:0000313" key="1">
    <source>
        <dbReference type="EMBL" id="ALN79141.1"/>
    </source>
</evidence>
<dbReference type="AlphaFoldDB" id="A0A0S2DWY4"/>
<dbReference type="PATRIC" id="fig|84531.7.peg.2135"/>
<evidence type="ECO:0000313" key="2">
    <source>
        <dbReference type="Proteomes" id="UP000060787"/>
    </source>
</evidence>
<dbReference type="KEGG" id="laq:GLA29479_2176"/>
<dbReference type="KEGG" id="lab:LA76x_0980"/>
<reference evidence="1 2" key="1">
    <citation type="journal article" date="2015" name="BMC Genomics">
        <title>Comparative genomics and metabolic profiling of the genus Lysobacter.</title>
        <authorList>
            <person name="de Bruijn I."/>
            <person name="Cheng X."/>
            <person name="de Jager V."/>
            <person name="Exposito R.G."/>
            <person name="Watrous J."/>
            <person name="Patel N."/>
            <person name="Postma J."/>
            <person name="Dorrestein P.C."/>
            <person name="Kobayashi D."/>
            <person name="Raaijmakers J.M."/>
        </authorList>
    </citation>
    <scope>NUCLEOTIDE SEQUENCE [LARGE SCALE GENOMIC DNA]</scope>
    <source>
        <strain evidence="1 2">76</strain>
    </source>
</reference>
<dbReference type="EMBL" id="CP011129">
    <property type="protein sequence ID" value="ALN79141.1"/>
    <property type="molecule type" value="Genomic_DNA"/>
</dbReference>
<keyword evidence="2" id="KW-1185">Reference proteome</keyword>
<proteinExistence type="predicted"/>
<accession>A0A0S2DWY4</accession>
<dbReference type="Proteomes" id="UP000060787">
    <property type="component" value="Chromosome"/>
</dbReference>
<protein>
    <submittedName>
        <fullName evidence="1">Uncharacterized protein</fullName>
    </submittedName>
</protein>
<name>A0A0S2DWY4_LYSAN</name>
<gene>
    <name evidence="1" type="ORF">LA76x_0980</name>
</gene>